<gene>
    <name evidence="3" type="ORF">KI659_03800</name>
</gene>
<keyword evidence="4" id="KW-1185">Reference proteome</keyword>
<organism evidence="3 4">
    <name type="scientific">Litoribacter ruber</name>
    <dbReference type="NCBI Taxonomy" id="702568"/>
    <lineage>
        <taxon>Bacteria</taxon>
        <taxon>Pseudomonadati</taxon>
        <taxon>Bacteroidota</taxon>
        <taxon>Cytophagia</taxon>
        <taxon>Cytophagales</taxon>
        <taxon>Cyclobacteriaceae</taxon>
        <taxon>Litoribacter</taxon>
    </lineage>
</organism>
<dbReference type="GO" id="GO:0003677">
    <property type="term" value="F:DNA binding"/>
    <property type="evidence" value="ECO:0007669"/>
    <property type="project" value="InterPro"/>
</dbReference>
<proteinExistence type="inferred from homology"/>
<comment type="function">
    <text evidence="1">Might have a role analogous to that of eukaryotic histone proteins.</text>
</comment>
<dbReference type="GO" id="GO:0030527">
    <property type="term" value="F:structural constituent of chromatin"/>
    <property type="evidence" value="ECO:0007669"/>
    <property type="project" value="InterPro"/>
</dbReference>
<dbReference type="Proteomes" id="UP001319104">
    <property type="component" value="Unassembled WGS sequence"/>
</dbReference>
<evidence type="ECO:0000256" key="2">
    <source>
        <dbReference type="ARBA" id="ARBA00008424"/>
    </source>
</evidence>
<dbReference type="InterPro" id="IPR010886">
    <property type="entry name" value="Hc1"/>
</dbReference>
<comment type="caution">
    <text evidence="3">The sequence shown here is derived from an EMBL/GenBank/DDBJ whole genome shotgun (WGS) entry which is preliminary data.</text>
</comment>
<accession>A0AAP2CGF3</accession>
<protein>
    <submittedName>
        <fullName evidence="3">Histone H1</fullName>
    </submittedName>
</protein>
<dbReference type="EMBL" id="JAHCMY010000001">
    <property type="protein sequence ID" value="MBS9523134.1"/>
    <property type="molecule type" value="Genomic_DNA"/>
</dbReference>
<dbReference type="RefSeq" id="WP_213943998.1">
    <property type="nucleotide sequence ID" value="NZ_JAHBGI010000003.1"/>
</dbReference>
<name>A0AAP2CGF3_9BACT</name>
<comment type="similarity">
    <text evidence="2">Belongs to the histone H1/H5 family. HCT subfamily.</text>
</comment>
<evidence type="ECO:0000256" key="1">
    <source>
        <dbReference type="ARBA" id="ARBA00002333"/>
    </source>
</evidence>
<evidence type="ECO:0000313" key="3">
    <source>
        <dbReference type="EMBL" id="MBS9523134.1"/>
    </source>
</evidence>
<sequence>MNRFNEIKDLVMGMEADFEKFYDKKNQAAGTRVRKGMQDLKNIAQDIRKEVQDIKNAEAK</sequence>
<reference evidence="3 4" key="1">
    <citation type="submission" date="2021-05" db="EMBL/GenBank/DDBJ databases">
        <authorList>
            <person name="Zhang Z.D."/>
            <person name="Osman G."/>
        </authorList>
    </citation>
    <scope>NUCLEOTIDE SEQUENCE [LARGE SCALE GENOMIC DNA]</scope>
    <source>
        <strain evidence="3 4">KCTC 32217</strain>
    </source>
</reference>
<dbReference type="Pfam" id="PF07432">
    <property type="entry name" value="Hc1"/>
    <property type="match status" value="1"/>
</dbReference>
<evidence type="ECO:0000313" key="4">
    <source>
        <dbReference type="Proteomes" id="UP001319104"/>
    </source>
</evidence>
<dbReference type="AlphaFoldDB" id="A0AAP2CGF3"/>